<protein>
    <recommendedName>
        <fullName evidence="8">Protein kinase domain-containing protein</fullName>
    </recommendedName>
</protein>
<dbReference type="GO" id="GO:0004674">
    <property type="term" value="F:protein serine/threonine kinase activity"/>
    <property type="evidence" value="ECO:0007669"/>
    <property type="project" value="UniProtKB-KW"/>
</dbReference>
<evidence type="ECO:0000256" key="7">
    <source>
        <dbReference type="SAM" id="MobiDB-lite"/>
    </source>
</evidence>
<dbReference type="GO" id="GO:0035556">
    <property type="term" value="P:intracellular signal transduction"/>
    <property type="evidence" value="ECO:0007669"/>
    <property type="project" value="TreeGrafter"/>
</dbReference>
<feature type="compositionally biased region" description="Acidic residues" evidence="7">
    <location>
        <begin position="399"/>
        <end position="413"/>
    </location>
</feature>
<reference evidence="9" key="1">
    <citation type="submission" date="2021-02" db="EMBL/GenBank/DDBJ databases">
        <authorList>
            <person name="Nowell W R."/>
        </authorList>
    </citation>
    <scope>NUCLEOTIDE SEQUENCE</scope>
</reference>
<accession>A0A815RV84</accession>
<dbReference type="PANTHER" id="PTHR24342">
    <property type="entry name" value="SERINE/THREONINE-PROTEIN KINASE 17"/>
    <property type="match status" value="1"/>
</dbReference>
<dbReference type="GO" id="GO:0005524">
    <property type="term" value="F:ATP binding"/>
    <property type="evidence" value="ECO:0007669"/>
    <property type="project" value="UniProtKB-UniRule"/>
</dbReference>
<comment type="caution">
    <text evidence="9">The sequence shown here is derived from an EMBL/GenBank/DDBJ whole genome shotgun (WGS) entry which is preliminary data.</text>
</comment>
<organism evidence="9 11">
    <name type="scientific">Rotaria sordida</name>
    <dbReference type="NCBI Taxonomy" id="392033"/>
    <lineage>
        <taxon>Eukaryota</taxon>
        <taxon>Metazoa</taxon>
        <taxon>Spiralia</taxon>
        <taxon>Gnathifera</taxon>
        <taxon>Rotifera</taxon>
        <taxon>Eurotatoria</taxon>
        <taxon>Bdelloidea</taxon>
        <taxon>Philodinida</taxon>
        <taxon>Philodinidae</taxon>
        <taxon>Rotaria</taxon>
    </lineage>
</organism>
<evidence type="ECO:0000256" key="2">
    <source>
        <dbReference type="ARBA" id="ARBA00022679"/>
    </source>
</evidence>
<evidence type="ECO:0000256" key="3">
    <source>
        <dbReference type="ARBA" id="ARBA00022741"/>
    </source>
</evidence>
<feature type="domain" description="Protein kinase" evidence="8">
    <location>
        <begin position="14"/>
        <end position="275"/>
    </location>
</feature>
<feature type="binding site" evidence="6">
    <location>
        <position position="47"/>
    </location>
    <ligand>
        <name>ATP</name>
        <dbReference type="ChEBI" id="CHEBI:30616"/>
    </ligand>
</feature>
<dbReference type="PROSITE" id="PS00108">
    <property type="entry name" value="PROTEIN_KINASE_ST"/>
    <property type="match status" value="1"/>
</dbReference>
<feature type="compositionally biased region" description="Basic residues" evidence="7">
    <location>
        <begin position="503"/>
        <end position="513"/>
    </location>
</feature>
<dbReference type="PANTHER" id="PTHR24342:SF14">
    <property type="entry name" value="DEATH-ASSOCIATED PROTEIN KINASE DAPK-1"/>
    <property type="match status" value="1"/>
</dbReference>
<proteinExistence type="predicted"/>
<dbReference type="FunFam" id="1.10.510.10:FF:000571">
    <property type="entry name" value="Maternal embryonic leucine zipper kinase"/>
    <property type="match status" value="1"/>
</dbReference>
<dbReference type="SMART" id="SM00220">
    <property type="entry name" value="S_TKc"/>
    <property type="match status" value="1"/>
</dbReference>
<gene>
    <name evidence="10" type="ORF">JXQ802_LOCUS54230</name>
    <name evidence="9" type="ORF">PYM288_LOCUS37800</name>
</gene>
<keyword evidence="4" id="KW-0418">Kinase</keyword>
<keyword evidence="12" id="KW-1185">Reference proteome</keyword>
<dbReference type="InterPro" id="IPR008271">
    <property type="entry name" value="Ser/Thr_kinase_AS"/>
</dbReference>
<dbReference type="GO" id="GO:0043065">
    <property type="term" value="P:positive regulation of apoptotic process"/>
    <property type="evidence" value="ECO:0007669"/>
    <property type="project" value="TreeGrafter"/>
</dbReference>
<evidence type="ECO:0000256" key="1">
    <source>
        <dbReference type="ARBA" id="ARBA00022527"/>
    </source>
</evidence>
<dbReference type="InterPro" id="IPR000719">
    <property type="entry name" value="Prot_kinase_dom"/>
</dbReference>
<name>A0A815RV84_9BILA</name>
<keyword evidence="1" id="KW-0723">Serine/threonine-protein kinase</keyword>
<dbReference type="EMBL" id="CAJNOH010008550">
    <property type="protein sequence ID" value="CAF1481934.1"/>
    <property type="molecule type" value="Genomic_DNA"/>
</dbReference>
<dbReference type="Gene3D" id="3.30.200.20">
    <property type="entry name" value="Phosphorylase Kinase, domain 1"/>
    <property type="match status" value="1"/>
</dbReference>
<dbReference type="Proteomes" id="UP000663854">
    <property type="component" value="Unassembled WGS sequence"/>
</dbReference>
<evidence type="ECO:0000313" key="9">
    <source>
        <dbReference type="EMBL" id="CAF1481934.1"/>
    </source>
</evidence>
<dbReference type="PROSITE" id="PS50011">
    <property type="entry name" value="PROTEIN_KINASE_DOM"/>
    <property type="match status" value="1"/>
</dbReference>
<dbReference type="Gene3D" id="1.10.510.10">
    <property type="entry name" value="Transferase(Phosphotransferase) domain 1"/>
    <property type="match status" value="1"/>
</dbReference>
<dbReference type="InterPro" id="IPR017441">
    <property type="entry name" value="Protein_kinase_ATP_BS"/>
</dbReference>
<dbReference type="AlphaFoldDB" id="A0A815RV84"/>
<dbReference type="EMBL" id="CAJNOL010010246">
    <property type="protein sequence ID" value="CAF1648461.1"/>
    <property type="molecule type" value="Genomic_DNA"/>
</dbReference>
<evidence type="ECO:0000259" key="8">
    <source>
        <dbReference type="PROSITE" id="PS50011"/>
    </source>
</evidence>
<feature type="region of interest" description="Disordered" evidence="7">
    <location>
        <begin position="503"/>
        <end position="531"/>
    </location>
</feature>
<evidence type="ECO:0000313" key="11">
    <source>
        <dbReference type="Proteomes" id="UP000663854"/>
    </source>
</evidence>
<feature type="region of interest" description="Disordered" evidence="7">
    <location>
        <begin position="338"/>
        <end position="358"/>
    </location>
</feature>
<dbReference type="InterPro" id="IPR011009">
    <property type="entry name" value="Kinase-like_dom_sf"/>
</dbReference>
<feature type="region of interest" description="Disordered" evidence="7">
    <location>
        <begin position="393"/>
        <end position="427"/>
    </location>
</feature>
<sequence>MVLNIITEDFENFYDIQDDLGSGQFAVVKRVRELNTGHEFAAKFVRKKKCVAGRRGLKREEILREADILSELAPHRNIITLHDIFENKHEIILVLELVGGGELFHYIAEKDTLSEEEAAKFILQILEGVHHMHEKNIVHLDLKPENVMLLEKNKTQIKIIDFGISRKLQPNEPTKETFGTPEFVAPEVIAFEPVTLATDMWSIGVITYILLSGASPFLGNTNQETFNNITQVDYRFDEEFFANTSDLAKDFIQQLFVKNPRQRATVVDCLNHPWIKPRRRKDEEERRNAQINMPSFKSFIARRRWKVQMHCESRTLRTVTTKKFDKDGNVKSAKVSERKGKTAIYEGQYSETDESDNDIEQIEKQEETNPSKRIHCCPTNIEMRQIKSSEFAESFQQNDEGEENNNADDDDDEEKYHRRHHQRTDTSVSLIKNPLPNEKIVSDEHSRSQTSDMKVIESIDETTGQNIRTTVQNKVDRDENVKISKSDNIQYEETEEGTLKKVTTKTRKMKKIVKTSTSSKQKEVCESDQPV</sequence>
<keyword evidence="2" id="KW-0808">Transferase</keyword>
<dbReference type="Proteomes" id="UP000663870">
    <property type="component" value="Unassembled WGS sequence"/>
</dbReference>
<dbReference type="GO" id="GO:0005634">
    <property type="term" value="C:nucleus"/>
    <property type="evidence" value="ECO:0007669"/>
    <property type="project" value="TreeGrafter"/>
</dbReference>
<dbReference type="SUPFAM" id="SSF56112">
    <property type="entry name" value="Protein kinase-like (PK-like)"/>
    <property type="match status" value="1"/>
</dbReference>
<keyword evidence="3 6" id="KW-0547">Nucleotide-binding</keyword>
<evidence type="ECO:0000256" key="4">
    <source>
        <dbReference type="ARBA" id="ARBA00022777"/>
    </source>
</evidence>
<evidence type="ECO:0000256" key="5">
    <source>
        <dbReference type="ARBA" id="ARBA00022840"/>
    </source>
</evidence>
<dbReference type="PROSITE" id="PS00107">
    <property type="entry name" value="PROTEIN_KINASE_ATP"/>
    <property type="match status" value="1"/>
</dbReference>
<dbReference type="Pfam" id="PF00069">
    <property type="entry name" value="Pkinase"/>
    <property type="match status" value="1"/>
</dbReference>
<evidence type="ECO:0000313" key="10">
    <source>
        <dbReference type="EMBL" id="CAF1648461.1"/>
    </source>
</evidence>
<evidence type="ECO:0000313" key="12">
    <source>
        <dbReference type="Proteomes" id="UP000663870"/>
    </source>
</evidence>
<evidence type="ECO:0000256" key="6">
    <source>
        <dbReference type="PROSITE-ProRule" id="PRU10141"/>
    </source>
</evidence>
<keyword evidence="5 6" id="KW-0067">ATP-binding</keyword>